<dbReference type="InterPro" id="IPR047961">
    <property type="entry name" value="Transp_suffix-like"/>
</dbReference>
<dbReference type="AlphaFoldDB" id="A0A975TAJ8"/>
<dbReference type="KEGG" id="rsin:B6N60_03106"/>
<dbReference type="RefSeq" id="WP_190601285.1">
    <property type="nucleotide sequence ID" value="NZ_CP021056.1"/>
</dbReference>
<keyword evidence="1" id="KW-1133">Transmembrane helix</keyword>
<evidence type="ECO:0000256" key="1">
    <source>
        <dbReference type="SAM" id="Phobius"/>
    </source>
</evidence>
<keyword evidence="1" id="KW-0472">Membrane</keyword>
<accession>A0A975TAJ8</accession>
<evidence type="ECO:0000313" key="2">
    <source>
        <dbReference type="EMBL" id="QXE24401.1"/>
    </source>
</evidence>
<dbReference type="EMBL" id="CP021056">
    <property type="protein sequence ID" value="QXE24401.1"/>
    <property type="molecule type" value="Genomic_DNA"/>
</dbReference>
<gene>
    <name evidence="2" type="ORF">B6N60_03106</name>
</gene>
<reference evidence="2" key="1">
    <citation type="submission" date="2017-04" db="EMBL/GenBank/DDBJ databases">
        <title>Genome deletions in a multicellular cyanobacterial endosymbiont for morphological adaptation in marine diatoms.</title>
        <authorList>
            <person name="Wang Y."/>
            <person name="Gao H."/>
            <person name="Li R."/>
            <person name="Xu X."/>
        </authorList>
    </citation>
    <scope>NUCLEOTIDE SEQUENCE</scope>
    <source>
        <strain evidence="2">FACHB 800</strain>
    </source>
</reference>
<protein>
    <recommendedName>
        <fullName evidence="4">Transporter suffix domain-containing protein</fullName>
    </recommendedName>
</protein>
<proteinExistence type="predicted"/>
<keyword evidence="1" id="KW-0812">Transmembrane</keyword>
<feature type="transmembrane region" description="Helical" evidence="1">
    <location>
        <begin position="36"/>
        <end position="56"/>
    </location>
</feature>
<evidence type="ECO:0000313" key="3">
    <source>
        <dbReference type="Proteomes" id="UP000683511"/>
    </source>
</evidence>
<evidence type="ECO:0008006" key="4">
    <source>
        <dbReference type="Google" id="ProtNLM"/>
    </source>
</evidence>
<organism evidence="2 3">
    <name type="scientific">Richelia sinica FACHB-800</name>
    <dbReference type="NCBI Taxonomy" id="1357546"/>
    <lineage>
        <taxon>Bacteria</taxon>
        <taxon>Bacillati</taxon>
        <taxon>Cyanobacteriota</taxon>
        <taxon>Cyanophyceae</taxon>
        <taxon>Nostocales</taxon>
        <taxon>Nostocaceae</taxon>
        <taxon>Richelia</taxon>
    </lineage>
</organism>
<keyword evidence="3" id="KW-1185">Reference proteome</keyword>
<dbReference type="Proteomes" id="UP000683511">
    <property type="component" value="Chromosome"/>
</dbReference>
<name>A0A975TAJ8_9NOST</name>
<dbReference type="NCBIfam" id="NF033684">
    <property type="entry name" value="suffix_2_RND"/>
    <property type="match status" value="1"/>
</dbReference>
<sequence>MQKLGLALIVLSFSPWLGIPFILPFLPLSISQKAVLAPVWLVVAEVTFWVGVLLVGKEVVQRYQNYLNFQYLKNQLKRILCKSSE</sequence>